<dbReference type="CDD" id="cd06433">
    <property type="entry name" value="GT_2_WfgS_like"/>
    <property type="match status" value="1"/>
</dbReference>
<dbReference type="Pfam" id="PF00535">
    <property type="entry name" value="Glycos_transf_2"/>
    <property type="match status" value="1"/>
</dbReference>
<protein>
    <submittedName>
        <fullName evidence="2">Glycosyl transferase family 2</fullName>
    </submittedName>
    <submittedName>
        <fullName evidence="3">PGL/p-HBAD biosynthesis glycosyltransferase Rv2957/MT3031</fullName>
        <ecNumber evidence="3">2.4.1.-</ecNumber>
    </submittedName>
</protein>
<dbReference type="InterPro" id="IPR050834">
    <property type="entry name" value="Glycosyltransf_2"/>
</dbReference>
<dbReference type="InterPro" id="IPR001173">
    <property type="entry name" value="Glyco_trans_2-like"/>
</dbReference>
<dbReference type="OrthoDB" id="9788101at2"/>
<dbReference type="GO" id="GO:0016757">
    <property type="term" value="F:glycosyltransferase activity"/>
    <property type="evidence" value="ECO:0007669"/>
    <property type="project" value="UniProtKB-KW"/>
</dbReference>
<name>A0A0A2EIV9_9PORP</name>
<dbReference type="PANTHER" id="PTHR43685">
    <property type="entry name" value="GLYCOSYLTRANSFERASE"/>
    <property type="match status" value="1"/>
</dbReference>
<dbReference type="Gene3D" id="3.90.550.10">
    <property type="entry name" value="Spore Coat Polysaccharide Biosynthesis Protein SpsA, Chain A"/>
    <property type="match status" value="1"/>
</dbReference>
<dbReference type="EMBL" id="JRFA01000002">
    <property type="protein sequence ID" value="KGN76324.1"/>
    <property type="molecule type" value="Genomic_DNA"/>
</dbReference>
<dbReference type="InterPro" id="IPR029044">
    <property type="entry name" value="Nucleotide-diphossugar_trans"/>
</dbReference>
<reference evidence="3 5" key="2">
    <citation type="submission" date="2018-06" db="EMBL/GenBank/DDBJ databases">
        <authorList>
            <consortium name="Pathogen Informatics"/>
            <person name="Doyle S."/>
        </authorList>
    </citation>
    <scope>NUCLEOTIDE SEQUENCE [LARGE SCALE GENOMIC DNA]</scope>
    <source>
        <strain evidence="3 5">NCTC11632</strain>
    </source>
</reference>
<proteinExistence type="predicted"/>
<evidence type="ECO:0000259" key="1">
    <source>
        <dbReference type="Pfam" id="PF00535"/>
    </source>
</evidence>
<evidence type="ECO:0000313" key="2">
    <source>
        <dbReference type="EMBL" id="KGN76324.1"/>
    </source>
</evidence>
<organism evidence="2 4">
    <name type="scientific">Porphyromonas macacae</name>
    <dbReference type="NCBI Taxonomy" id="28115"/>
    <lineage>
        <taxon>Bacteria</taxon>
        <taxon>Pseudomonadati</taxon>
        <taxon>Bacteroidota</taxon>
        <taxon>Bacteroidia</taxon>
        <taxon>Bacteroidales</taxon>
        <taxon>Porphyromonadaceae</taxon>
        <taxon>Porphyromonas</taxon>
    </lineage>
</organism>
<dbReference type="AlphaFoldDB" id="A0A0A2EIV9"/>
<dbReference type="Proteomes" id="UP000030103">
    <property type="component" value="Unassembled WGS sequence"/>
</dbReference>
<sequence>MQPKFSIITVCYQAEDCIKKTLLSVIEQTYPEIEHIIVDGASTDHTLEIVNALSTHAKVLSEPDNGIYDAMNKGLSMATGDYVWFLNAGDIFDSEYTVQRVAECCMEYGSMSEQWPDVLYGDTRIVDDQDRDMGLRRLRPPKRLTWKSFKNGMLVCHQAFVAKREIAPPYDLSYRFSADFDWCIRILKKSRLVVDTDQDLANYLNMGTTKRNHKASLMERFRIMRKYYGLFTTLFRHFTFIFIRTR</sequence>
<evidence type="ECO:0000313" key="3">
    <source>
        <dbReference type="EMBL" id="SUB89497.1"/>
    </source>
</evidence>
<dbReference type="RefSeq" id="WP_025004225.1">
    <property type="nucleotide sequence ID" value="NZ_JASBZX010000011.1"/>
</dbReference>
<evidence type="ECO:0000313" key="4">
    <source>
        <dbReference type="Proteomes" id="UP000030103"/>
    </source>
</evidence>
<dbReference type="Proteomes" id="UP000254156">
    <property type="component" value="Unassembled WGS sequence"/>
</dbReference>
<keyword evidence="2" id="KW-0808">Transferase</keyword>
<gene>
    <name evidence="2" type="ORF">HQ47_00595</name>
    <name evidence="3" type="ORF">NCTC11632_01607</name>
</gene>
<evidence type="ECO:0000313" key="5">
    <source>
        <dbReference type="Proteomes" id="UP000254156"/>
    </source>
</evidence>
<keyword evidence="3" id="KW-0328">Glycosyltransferase</keyword>
<reference evidence="2 4" key="1">
    <citation type="submission" date="2014-09" db="EMBL/GenBank/DDBJ databases">
        <title>Draft Genome Sequence of Porphyromonas macacae COT-192_OH2859.</title>
        <authorList>
            <person name="Wallis C."/>
            <person name="Deusch O."/>
            <person name="O'Flynn C."/>
            <person name="Davis I."/>
            <person name="Horsfall A."/>
            <person name="Kirkwood N."/>
            <person name="Harris S."/>
            <person name="Eisen J.A."/>
            <person name="Coil D.A."/>
            <person name="Darling A.E."/>
            <person name="Jospin G."/>
            <person name="Alexiev A."/>
        </authorList>
    </citation>
    <scope>NUCLEOTIDE SEQUENCE [LARGE SCALE GENOMIC DNA]</scope>
    <source>
        <strain evidence="4">COT-192 OH2859</strain>
        <strain evidence="2">COT-192_OH2859</strain>
    </source>
</reference>
<dbReference type="PANTHER" id="PTHR43685:SF2">
    <property type="entry name" value="GLYCOSYLTRANSFERASE 2-LIKE DOMAIN-CONTAINING PROTEIN"/>
    <property type="match status" value="1"/>
</dbReference>
<keyword evidence="4" id="KW-1185">Reference proteome</keyword>
<dbReference type="EC" id="2.4.1.-" evidence="3"/>
<dbReference type="eggNOG" id="COG1216">
    <property type="taxonomic scope" value="Bacteria"/>
</dbReference>
<dbReference type="STRING" id="28115.HQ47_00595"/>
<dbReference type="EMBL" id="UGTF01000002">
    <property type="protein sequence ID" value="SUB89497.1"/>
    <property type="molecule type" value="Genomic_DNA"/>
</dbReference>
<accession>A0A0A2EIV9</accession>
<dbReference type="SUPFAM" id="SSF53448">
    <property type="entry name" value="Nucleotide-diphospho-sugar transferases"/>
    <property type="match status" value="1"/>
</dbReference>
<feature type="domain" description="Glycosyltransferase 2-like" evidence="1">
    <location>
        <begin position="6"/>
        <end position="162"/>
    </location>
</feature>